<dbReference type="Proteomes" id="UP001159363">
    <property type="component" value="Chromosome 5"/>
</dbReference>
<evidence type="ECO:0000313" key="2">
    <source>
        <dbReference type="EMBL" id="KAJ8881560.1"/>
    </source>
</evidence>
<protein>
    <submittedName>
        <fullName evidence="2">Uncharacterized protein</fullName>
    </submittedName>
</protein>
<accession>A0ABQ9HBD2</accession>
<keyword evidence="3" id="KW-1185">Reference proteome</keyword>
<sequence length="476" mass="51651">MRVKRGEYGSSAGIKGRGKQEIPEKTHRPEATFCTIPTCENPGVARPGTEHGRGEVSVEQCRNARVEETVDLRENSSTSGMFRHDFHMRKSEGAPTANRTRFALVGGELSNHYTTVAQFLTRKTLATGKTLWALFIVRCSSKDDPEMIFLGVGLRLVRTKGGSDGRQWTQSNNSIIITWCFVVRVEGLHSPPTQPGTICVEGAFPPHGVIRTPNGITMAPIDSGASVVPPTSRLGEPRSIPGGAAPGPSHVGIVPDDAIGRRVLSGISSFQHLHSGSAPSSPRLTPIGSQDLAVKSRPNLFTHSPNDPQIILILELQFAVTFDKLAVLDGKVSALANMEYKVERMAERMRETNDRLASLGRGLETQSAGPLLGEFASRGALSTLKLLERKVDRLLTSPRPDVGEHDQHGRLVIRCNTPVLVEDLLKDVSAKVDVIFDKTVKEDDAGMSLRSDEVQRTSSEIVEELNQPAGSALLDK</sequence>
<evidence type="ECO:0000313" key="3">
    <source>
        <dbReference type="Proteomes" id="UP001159363"/>
    </source>
</evidence>
<feature type="region of interest" description="Disordered" evidence="1">
    <location>
        <begin position="447"/>
        <end position="476"/>
    </location>
</feature>
<gene>
    <name evidence="2" type="ORF">PR048_018043</name>
</gene>
<comment type="caution">
    <text evidence="2">The sequence shown here is derived from an EMBL/GenBank/DDBJ whole genome shotgun (WGS) entry which is preliminary data.</text>
</comment>
<proteinExistence type="predicted"/>
<organism evidence="2 3">
    <name type="scientific">Dryococelus australis</name>
    <dbReference type="NCBI Taxonomy" id="614101"/>
    <lineage>
        <taxon>Eukaryota</taxon>
        <taxon>Metazoa</taxon>
        <taxon>Ecdysozoa</taxon>
        <taxon>Arthropoda</taxon>
        <taxon>Hexapoda</taxon>
        <taxon>Insecta</taxon>
        <taxon>Pterygota</taxon>
        <taxon>Neoptera</taxon>
        <taxon>Polyneoptera</taxon>
        <taxon>Phasmatodea</taxon>
        <taxon>Verophasmatodea</taxon>
        <taxon>Anareolatae</taxon>
        <taxon>Phasmatidae</taxon>
        <taxon>Eurycanthinae</taxon>
        <taxon>Dryococelus</taxon>
    </lineage>
</organism>
<dbReference type="EMBL" id="JARBHB010000006">
    <property type="protein sequence ID" value="KAJ8881560.1"/>
    <property type="molecule type" value="Genomic_DNA"/>
</dbReference>
<feature type="region of interest" description="Disordered" evidence="1">
    <location>
        <begin position="1"/>
        <end position="27"/>
    </location>
</feature>
<feature type="compositionally biased region" description="Basic and acidic residues" evidence="1">
    <location>
        <begin position="18"/>
        <end position="27"/>
    </location>
</feature>
<name>A0ABQ9HBD2_9NEOP</name>
<reference evidence="2 3" key="1">
    <citation type="submission" date="2023-02" db="EMBL/GenBank/DDBJ databases">
        <title>LHISI_Scaffold_Assembly.</title>
        <authorList>
            <person name="Stuart O.P."/>
            <person name="Cleave R."/>
            <person name="Magrath M.J.L."/>
            <person name="Mikheyev A.S."/>
        </authorList>
    </citation>
    <scope>NUCLEOTIDE SEQUENCE [LARGE SCALE GENOMIC DNA]</scope>
    <source>
        <strain evidence="2">Daus_M_001</strain>
        <tissue evidence="2">Leg muscle</tissue>
    </source>
</reference>
<evidence type="ECO:0000256" key="1">
    <source>
        <dbReference type="SAM" id="MobiDB-lite"/>
    </source>
</evidence>